<dbReference type="EMBL" id="WHOC01000190">
    <property type="protein sequence ID" value="NOU91258.1"/>
    <property type="molecule type" value="Genomic_DNA"/>
</dbReference>
<evidence type="ECO:0000256" key="1">
    <source>
        <dbReference type="ARBA" id="ARBA00022475"/>
    </source>
</evidence>
<keyword evidence="5" id="KW-0449">Lipoprotein</keyword>
<reference evidence="6 7" key="1">
    <citation type="submission" date="2019-10" db="EMBL/GenBank/DDBJ databases">
        <title>Description of Paenibacillus choica sp. nov.</title>
        <authorList>
            <person name="Carlier A."/>
            <person name="Qi S."/>
        </authorList>
    </citation>
    <scope>NUCLEOTIDE SEQUENCE [LARGE SCALE GENOMIC DNA]</scope>
    <source>
        <strain evidence="6 7">LMG 31460</strain>
    </source>
</reference>
<dbReference type="Proteomes" id="UP000658690">
    <property type="component" value="Unassembled WGS sequence"/>
</dbReference>
<dbReference type="InterPro" id="IPR006059">
    <property type="entry name" value="SBP"/>
</dbReference>
<dbReference type="PANTHER" id="PTHR43649">
    <property type="entry name" value="ARABINOSE-BINDING PROTEIN-RELATED"/>
    <property type="match status" value="1"/>
</dbReference>
<dbReference type="Gene3D" id="3.40.190.10">
    <property type="entry name" value="Periplasmic binding protein-like II"/>
    <property type="match status" value="2"/>
</dbReference>
<keyword evidence="7" id="KW-1185">Reference proteome</keyword>
<dbReference type="InterPro" id="IPR050490">
    <property type="entry name" value="Bact_solute-bd_prot1"/>
</dbReference>
<evidence type="ECO:0000256" key="4">
    <source>
        <dbReference type="ARBA" id="ARBA00023139"/>
    </source>
</evidence>
<evidence type="ECO:0000313" key="7">
    <source>
        <dbReference type="Proteomes" id="UP000658690"/>
    </source>
</evidence>
<evidence type="ECO:0000256" key="2">
    <source>
        <dbReference type="ARBA" id="ARBA00022729"/>
    </source>
</evidence>
<proteinExistence type="predicted"/>
<keyword evidence="2" id="KW-0732">Signal</keyword>
<protein>
    <submittedName>
        <fullName evidence="6">Extracellular solute-binding protein</fullName>
    </submittedName>
</protein>
<name>A0ABX1ZD55_9BACL</name>
<keyword evidence="4" id="KW-0564">Palmitate</keyword>
<accession>A0ABX1ZD55</accession>
<evidence type="ECO:0000313" key="6">
    <source>
        <dbReference type="EMBL" id="NOU91258.1"/>
    </source>
</evidence>
<keyword evidence="3" id="KW-0472">Membrane</keyword>
<organism evidence="6 7">
    <name type="scientific">Paenibacillus germinis</name>
    <dbReference type="NCBI Taxonomy" id="2654979"/>
    <lineage>
        <taxon>Bacteria</taxon>
        <taxon>Bacillati</taxon>
        <taxon>Bacillota</taxon>
        <taxon>Bacilli</taxon>
        <taxon>Bacillales</taxon>
        <taxon>Paenibacillaceae</taxon>
        <taxon>Paenibacillus</taxon>
    </lineage>
</organism>
<evidence type="ECO:0000256" key="3">
    <source>
        <dbReference type="ARBA" id="ARBA00023136"/>
    </source>
</evidence>
<sequence length="533" mass="60782">MFNKTIIGTMSVILASLSLTGCTTSEEKQPKPSEKGATANFNSTGLPVVPNAITLKMMGPEDMQRSWKDLYFFKGMEEKTNVKFEYTTIPSSSYQERKNLAFASNELPDLFFMGALDANNEMNYGSQGLLIPLDDLIEKYAPNIREIFKKNPEIKKSITTPDGHIYALPQVADHPRDRFYRLFMNGEWLKKLNITKLPTTTEELYQLLKDFKEKDPNGNGQADEIPLTGTNKLTYLRPILLSYFGHLSDMVEVSGDKARFVPSQAGYRNYLAFMQKLYREKLLDNEIFSQSNPQMIAKGESGKYGVMGNSLPVFGGKDKQVAPANILNNPQMPPLVSEGLPKPIVPEKDVIRRGNFAITSVNKHPEATIRWLDYLYSEDGYKLAQYGIEGQSYKWSNTEPKYIEYMVPQGMLENDFKNNKVSNLGYGYANEALERKFLKPDWLGFVLNDQVKPYLPYAQKAFPLTYFKSEEAQRVNAISVDIRTFVEQMEAKIIVGQEPVEKWDEYVATMKKMGVDELVNIYQTAYDRWKSAK</sequence>
<dbReference type="Pfam" id="PF01547">
    <property type="entry name" value="SBP_bac_1"/>
    <property type="match status" value="1"/>
</dbReference>
<dbReference type="PANTHER" id="PTHR43649:SF33">
    <property type="entry name" value="POLYGALACTURONAN_RHAMNOGALACTURONAN-BINDING PROTEIN YTCQ"/>
    <property type="match status" value="1"/>
</dbReference>
<dbReference type="PROSITE" id="PS51257">
    <property type="entry name" value="PROKAR_LIPOPROTEIN"/>
    <property type="match status" value="1"/>
</dbReference>
<dbReference type="SUPFAM" id="SSF53850">
    <property type="entry name" value="Periplasmic binding protein-like II"/>
    <property type="match status" value="1"/>
</dbReference>
<keyword evidence="1" id="KW-1003">Cell membrane</keyword>
<dbReference type="RefSeq" id="WP_171693961.1">
    <property type="nucleotide sequence ID" value="NZ_WHOC01000190.1"/>
</dbReference>
<gene>
    <name evidence="6" type="ORF">GC102_36870</name>
</gene>
<evidence type="ECO:0000256" key="5">
    <source>
        <dbReference type="ARBA" id="ARBA00023288"/>
    </source>
</evidence>
<comment type="caution">
    <text evidence="6">The sequence shown here is derived from an EMBL/GenBank/DDBJ whole genome shotgun (WGS) entry which is preliminary data.</text>
</comment>